<keyword evidence="2" id="KW-1003">Cell membrane</keyword>
<gene>
    <name evidence="7" type="ORF">BX591_103305</name>
</gene>
<organism evidence="7 8">
    <name type="scientific">Paraburkholderia bryophila</name>
    <dbReference type="NCBI Taxonomy" id="420952"/>
    <lineage>
        <taxon>Bacteria</taxon>
        <taxon>Pseudomonadati</taxon>
        <taxon>Pseudomonadota</taxon>
        <taxon>Betaproteobacteria</taxon>
        <taxon>Burkholderiales</taxon>
        <taxon>Burkholderiaceae</taxon>
        <taxon>Paraburkholderia</taxon>
    </lineage>
</organism>
<dbReference type="OrthoDB" id="9775268at2"/>
<dbReference type="PANTHER" id="PTHR23513">
    <property type="entry name" value="INTEGRAL MEMBRANE EFFLUX PROTEIN-RELATED"/>
    <property type="match status" value="1"/>
</dbReference>
<evidence type="ECO:0000256" key="4">
    <source>
        <dbReference type="ARBA" id="ARBA00022989"/>
    </source>
</evidence>
<proteinExistence type="predicted"/>
<dbReference type="GO" id="GO:0005886">
    <property type="term" value="C:plasma membrane"/>
    <property type="evidence" value="ECO:0007669"/>
    <property type="project" value="UniProtKB-SubCell"/>
</dbReference>
<evidence type="ECO:0000313" key="7">
    <source>
        <dbReference type="EMBL" id="RAS37451.1"/>
    </source>
</evidence>
<name>A0A329CUY9_9BURK</name>
<dbReference type="AlphaFoldDB" id="A0A329CUY9"/>
<feature type="transmembrane region" description="Helical" evidence="6">
    <location>
        <begin position="221"/>
        <end position="242"/>
    </location>
</feature>
<comment type="subcellular location">
    <subcellularLocation>
        <location evidence="1">Cell membrane</location>
        <topology evidence="1">Multi-pass membrane protein</topology>
    </subcellularLocation>
</comment>
<reference evidence="7 8" key="1">
    <citation type="submission" date="2018-06" db="EMBL/GenBank/DDBJ databases">
        <title>Genomic Encyclopedia of Type Strains, Phase III (KMG-III): the genomes of soil and plant-associated and newly described type strains.</title>
        <authorList>
            <person name="Whitman W."/>
        </authorList>
    </citation>
    <scope>NUCLEOTIDE SEQUENCE [LARGE SCALE GENOMIC DNA]</scope>
    <source>
        <strain evidence="7 8">LMG 23644</strain>
    </source>
</reference>
<evidence type="ECO:0000313" key="8">
    <source>
        <dbReference type="Proteomes" id="UP000248918"/>
    </source>
</evidence>
<dbReference type="SUPFAM" id="SSF103473">
    <property type="entry name" value="MFS general substrate transporter"/>
    <property type="match status" value="1"/>
</dbReference>
<accession>A0A329CUY9</accession>
<feature type="transmembrane region" description="Helical" evidence="6">
    <location>
        <begin position="248"/>
        <end position="271"/>
    </location>
</feature>
<evidence type="ECO:0000256" key="6">
    <source>
        <dbReference type="SAM" id="Phobius"/>
    </source>
</evidence>
<dbReference type="Pfam" id="PF07690">
    <property type="entry name" value="MFS_1"/>
    <property type="match status" value="1"/>
</dbReference>
<evidence type="ECO:0000256" key="2">
    <source>
        <dbReference type="ARBA" id="ARBA00022475"/>
    </source>
</evidence>
<keyword evidence="5 6" id="KW-0472">Membrane</keyword>
<feature type="transmembrane region" description="Helical" evidence="6">
    <location>
        <begin position="84"/>
        <end position="109"/>
    </location>
</feature>
<evidence type="ECO:0000256" key="5">
    <source>
        <dbReference type="ARBA" id="ARBA00023136"/>
    </source>
</evidence>
<protein>
    <submittedName>
        <fullName evidence="7">Putative MFS family arabinose efflux permease</fullName>
    </submittedName>
</protein>
<evidence type="ECO:0000256" key="3">
    <source>
        <dbReference type="ARBA" id="ARBA00022692"/>
    </source>
</evidence>
<dbReference type="GO" id="GO:0022857">
    <property type="term" value="F:transmembrane transporter activity"/>
    <property type="evidence" value="ECO:0007669"/>
    <property type="project" value="InterPro"/>
</dbReference>
<dbReference type="InterPro" id="IPR011701">
    <property type="entry name" value="MFS"/>
</dbReference>
<feature type="transmembrane region" description="Helical" evidence="6">
    <location>
        <begin position="40"/>
        <end position="63"/>
    </location>
</feature>
<feature type="transmembrane region" description="Helical" evidence="6">
    <location>
        <begin position="166"/>
        <end position="186"/>
    </location>
</feature>
<sequence>MKPFSSLKATAGYPYLLLARATSSIILWVDFTLIFSNLSYFWHASASTIGIASALYGLPGLLLGPFFGRFADTHHPLSVLRSSYVCRGVTSLLLMFAPNQFVFVLFVFLKGLSNLGAMPAEQILVRSMLTPSQLVDNARWMTTIDQLVKIAAPLLGAVMASLYEPVAGFGLSATLSVAGIVFLLLLQRAHPFESAVSGPRKSPRLGALAGLLRTHAGFRHAFIASLVQTAVLGLYDPLLALFLRAQGFPAATFGAIVSCTAAGGIAGAMLFKRAFSSGNTTRVLAIGLIGFGVTVFVPGTFAALHVPVSKYVLFASWLANGACYGVTAMSFGVVLQAASPVHALGTISSTARSVQLAALVLGPLIGSNAARWITIPMVFIVSGILAVLAGLLLCASPTSSRSALEAETR</sequence>
<dbReference type="EMBL" id="QLTK01000003">
    <property type="protein sequence ID" value="RAS37451.1"/>
    <property type="molecule type" value="Genomic_DNA"/>
</dbReference>
<keyword evidence="4 6" id="KW-1133">Transmembrane helix</keyword>
<feature type="transmembrane region" description="Helical" evidence="6">
    <location>
        <begin position="372"/>
        <end position="394"/>
    </location>
</feature>
<keyword evidence="3 6" id="KW-0812">Transmembrane</keyword>
<dbReference type="Gene3D" id="1.20.1250.20">
    <property type="entry name" value="MFS general substrate transporter like domains"/>
    <property type="match status" value="1"/>
</dbReference>
<feature type="transmembrane region" description="Helical" evidence="6">
    <location>
        <begin position="12"/>
        <end position="34"/>
    </location>
</feature>
<dbReference type="InterPro" id="IPR036259">
    <property type="entry name" value="MFS_trans_sf"/>
</dbReference>
<dbReference type="Proteomes" id="UP000248918">
    <property type="component" value="Unassembled WGS sequence"/>
</dbReference>
<dbReference type="PANTHER" id="PTHR23513:SF6">
    <property type="entry name" value="MAJOR FACILITATOR SUPERFAMILY ASSOCIATED DOMAIN-CONTAINING PROTEIN"/>
    <property type="match status" value="1"/>
</dbReference>
<evidence type="ECO:0000256" key="1">
    <source>
        <dbReference type="ARBA" id="ARBA00004651"/>
    </source>
</evidence>
<feature type="transmembrane region" description="Helical" evidence="6">
    <location>
        <begin position="283"/>
        <end position="305"/>
    </location>
</feature>
<dbReference type="RefSeq" id="WP_111930176.1">
    <property type="nucleotide sequence ID" value="NZ_CADFFP010000002.1"/>
</dbReference>
<comment type="caution">
    <text evidence="7">The sequence shown here is derived from an EMBL/GenBank/DDBJ whole genome shotgun (WGS) entry which is preliminary data.</text>
</comment>